<name>A0A9P1DVX0_9DINO</name>
<dbReference type="PROSITE" id="PS50948">
    <property type="entry name" value="PAN"/>
    <property type="match status" value="1"/>
</dbReference>
<evidence type="ECO:0000313" key="5">
    <source>
        <dbReference type="EMBL" id="CAI4017274.1"/>
    </source>
</evidence>
<dbReference type="EMBL" id="CAMXCT010006626">
    <property type="protein sequence ID" value="CAI4017274.1"/>
    <property type="molecule type" value="Genomic_DNA"/>
</dbReference>
<dbReference type="Proteomes" id="UP001152797">
    <property type="component" value="Unassembled WGS sequence"/>
</dbReference>
<feature type="compositionally biased region" description="Polar residues" evidence="1">
    <location>
        <begin position="126"/>
        <end position="139"/>
    </location>
</feature>
<feature type="domain" description="Apple" evidence="3">
    <location>
        <begin position="150"/>
        <end position="226"/>
    </location>
</feature>
<dbReference type="Pfam" id="PF00024">
    <property type="entry name" value="PAN_1"/>
    <property type="match status" value="1"/>
</dbReference>
<dbReference type="InterPro" id="IPR003582">
    <property type="entry name" value="ShKT_dom"/>
</dbReference>
<reference evidence="5" key="1">
    <citation type="submission" date="2022-10" db="EMBL/GenBank/DDBJ databases">
        <authorList>
            <person name="Chen Y."/>
            <person name="Dougan E. K."/>
            <person name="Chan C."/>
            <person name="Rhodes N."/>
            <person name="Thang M."/>
        </authorList>
    </citation>
    <scope>NUCLEOTIDE SEQUENCE</scope>
</reference>
<dbReference type="Pfam" id="PF01549">
    <property type="entry name" value="ShK"/>
    <property type="match status" value="1"/>
</dbReference>
<dbReference type="EMBL" id="CAMXCT030006626">
    <property type="protein sequence ID" value="CAL4804586.1"/>
    <property type="molecule type" value="Genomic_DNA"/>
</dbReference>
<evidence type="ECO:0000256" key="1">
    <source>
        <dbReference type="SAM" id="MobiDB-lite"/>
    </source>
</evidence>
<feature type="compositionally biased region" description="Low complexity" evidence="1">
    <location>
        <begin position="88"/>
        <end position="125"/>
    </location>
</feature>
<organism evidence="5">
    <name type="scientific">Cladocopium goreaui</name>
    <dbReference type="NCBI Taxonomy" id="2562237"/>
    <lineage>
        <taxon>Eukaryota</taxon>
        <taxon>Sar</taxon>
        <taxon>Alveolata</taxon>
        <taxon>Dinophyceae</taxon>
        <taxon>Suessiales</taxon>
        <taxon>Symbiodiniaceae</taxon>
        <taxon>Cladocopium</taxon>
    </lineage>
</organism>
<dbReference type="Gene3D" id="3.50.4.10">
    <property type="entry name" value="Hepatocyte Growth Factor"/>
    <property type="match status" value="2"/>
</dbReference>
<dbReference type="SUPFAM" id="SSF57414">
    <property type="entry name" value="Hairpin loop containing domain-like"/>
    <property type="match status" value="1"/>
</dbReference>
<feature type="chain" id="PRO_5043271732" evidence="2">
    <location>
        <begin position="28"/>
        <end position="312"/>
    </location>
</feature>
<evidence type="ECO:0000313" key="6">
    <source>
        <dbReference type="EMBL" id="CAL4804586.1"/>
    </source>
</evidence>
<comment type="caution">
    <text evidence="5">The sequence shown here is derived from an EMBL/GenBank/DDBJ whole genome shotgun (WGS) entry which is preliminary data.</text>
</comment>
<proteinExistence type="predicted"/>
<dbReference type="PROSITE" id="PS51670">
    <property type="entry name" value="SHKT"/>
    <property type="match status" value="1"/>
</dbReference>
<evidence type="ECO:0000259" key="3">
    <source>
        <dbReference type="PROSITE" id="PS50948"/>
    </source>
</evidence>
<gene>
    <name evidence="5" type="ORF">C1SCF055_LOCUS41932</name>
</gene>
<feature type="signal peptide" evidence="2">
    <location>
        <begin position="1"/>
        <end position="27"/>
    </location>
</feature>
<dbReference type="InterPro" id="IPR003609">
    <property type="entry name" value="Pan_app"/>
</dbReference>
<evidence type="ECO:0000256" key="2">
    <source>
        <dbReference type="SAM" id="SignalP"/>
    </source>
</evidence>
<dbReference type="OrthoDB" id="291007at2759"/>
<accession>A0A9P1DVX0</accession>
<evidence type="ECO:0000259" key="4">
    <source>
        <dbReference type="PROSITE" id="PS51670"/>
    </source>
</evidence>
<evidence type="ECO:0000313" key="7">
    <source>
        <dbReference type="Proteomes" id="UP001152797"/>
    </source>
</evidence>
<reference evidence="6 7" key="2">
    <citation type="submission" date="2024-05" db="EMBL/GenBank/DDBJ databases">
        <authorList>
            <person name="Chen Y."/>
            <person name="Shah S."/>
            <person name="Dougan E. K."/>
            <person name="Thang M."/>
            <person name="Chan C."/>
        </authorList>
    </citation>
    <scope>NUCLEOTIDE SEQUENCE [LARGE SCALE GENOMIC DNA]</scope>
</reference>
<feature type="region of interest" description="Disordered" evidence="1">
    <location>
        <begin position="88"/>
        <end position="153"/>
    </location>
</feature>
<dbReference type="Pfam" id="PF14295">
    <property type="entry name" value="PAN_4"/>
    <property type="match status" value="1"/>
</dbReference>
<dbReference type="AlphaFoldDB" id="A0A9P1DVX0"/>
<dbReference type="SMART" id="SM00254">
    <property type="entry name" value="ShKT"/>
    <property type="match status" value="1"/>
</dbReference>
<keyword evidence="2" id="KW-0732">Signal</keyword>
<sequence length="312" mass="33869">MIEQRDLAKMSSFVLLALLLQTTNVFAGPCIDGHRFCPHWANMGACQANREYMARHCAKSCGCERINPPSDETTTTETTAQTTATTVTTTIAETSKASTSESSGTTDDSEETTATVTEAAPKTEASTSPSVLPSTTEVVSTRPPSPAPTCSQYQRKENTDLAGVMLVKVRAWSFDACCSKCDATDGCDGFSFYRRMCYLKANLQGTFPKASRTTFIRKQPVRPGQCSAFAQTQANSDLAGILVKPPLFAVEQEDCCHACATVPECEGFSYYRNFCYLKGKLQGTYPKSGCKVQVKSSARRLLGDEHSPGLWV</sequence>
<keyword evidence="7" id="KW-1185">Reference proteome</keyword>
<dbReference type="EMBL" id="CAMXCT020006626">
    <property type="protein sequence ID" value="CAL1170649.1"/>
    <property type="molecule type" value="Genomic_DNA"/>
</dbReference>
<feature type="domain" description="ShKT" evidence="4">
    <location>
        <begin position="30"/>
        <end position="63"/>
    </location>
</feature>
<protein>
    <submittedName>
        <fullName evidence="5">Uncharacterized protein</fullName>
    </submittedName>
</protein>